<feature type="compositionally biased region" description="Pro residues" evidence="1">
    <location>
        <begin position="133"/>
        <end position="147"/>
    </location>
</feature>
<feature type="region of interest" description="Disordered" evidence="1">
    <location>
        <begin position="126"/>
        <end position="242"/>
    </location>
</feature>
<protein>
    <recommendedName>
        <fullName evidence="2">DUF4476 domain-containing protein</fullName>
    </recommendedName>
</protein>
<accession>A0ABN8Q7H6</accession>
<evidence type="ECO:0000256" key="1">
    <source>
        <dbReference type="SAM" id="MobiDB-lite"/>
    </source>
</evidence>
<dbReference type="InterPro" id="IPR028011">
    <property type="entry name" value="DUF4476"/>
</dbReference>
<feature type="domain" description="DUF4476" evidence="2">
    <location>
        <begin position="49"/>
        <end position="123"/>
    </location>
</feature>
<dbReference type="Proteomes" id="UP001159427">
    <property type="component" value="Unassembled WGS sequence"/>
</dbReference>
<feature type="compositionally biased region" description="Pro residues" evidence="1">
    <location>
        <begin position="208"/>
        <end position="242"/>
    </location>
</feature>
<proteinExistence type="predicted"/>
<feature type="compositionally biased region" description="Gly residues" evidence="1">
    <location>
        <begin position="149"/>
        <end position="160"/>
    </location>
</feature>
<dbReference type="EMBL" id="CALNXI010001175">
    <property type="protein sequence ID" value="CAH3158711.1"/>
    <property type="molecule type" value="Genomic_DNA"/>
</dbReference>
<dbReference type="PANTHER" id="PTHR14880:SF2">
    <property type="entry name" value="PROLINE AND SERINE-RICH PROTEIN 1"/>
    <property type="match status" value="1"/>
</dbReference>
<sequence>MDPSSFDNIKRAVQSKSFKDEKLNAIRSTLPCSYGYLSGEQVAQLVQEFPFDDDRLTVVEICAPRMYSLSCQQAATIMGVFSFDKSKTKALELIAGLINDNNLSALDSVLSFSRDRDRAREILMNRSAMGQPPRQPGLPPQPGPQPFPGTGGFPGAGGFPGMPPQPGGYPAQAPFPGAPPYGAPSPYPAPGPYGGYPGAASPQYPMGTAPPPSGAPYGAPPPGGYYPPPGGFPPQGYPYQPR</sequence>
<evidence type="ECO:0000313" key="4">
    <source>
        <dbReference type="Proteomes" id="UP001159427"/>
    </source>
</evidence>
<organism evidence="3 4">
    <name type="scientific">Porites evermanni</name>
    <dbReference type="NCBI Taxonomy" id="104178"/>
    <lineage>
        <taxon>Eukaryota</taxon>
        <taxon>Metazoa</taxon>
        <taxon>Cnidaria</taxon>
        <taxon>Anthozoa</taxon>
        <taxon>Hexacorallia</taxon>
        <taxon>Scleractinia</taxon>
        <taxon>Fungiina</taxon>
        <taxon>Poritidae</taxon>
        <taxon>Porites</taxon>
    </lineage>
</organism>
<gene>
    <name evidence="3" type="ORF">PEVE_00002944</name>
</gene>
<name>A0ABN8Q7H6_9CNID</name>
<reference evidence="3 4" key="1">
    <citation type="submission" date="2022-05" db="EMBL/GenBank/DDBJ databases">
        <authorList>
            <consortium name="Genoscope - CEA"/>
            <person name="William W."/>
        </authorList>
    </citation>
    <scope>NUCLEOTIDE SEQUENCE [LARGE SCALE GENOMIC DNA]</scope>
</reference>
<dbReference type="Pfam" id="PF14771">
    <property type="entry name" value="DUF4476"/>
    <property type="match status" value="1"/>
</dbReference>
<comment type="caution">
    <text evidence="3">The sequence shown here is derived from an EMBL/GenBank/DDBJ whole genome shotgun (WGS) entry which is preliminary data.</text>
</comment>
<keyword evidence="4" id="KW-1185">Reference proteome</keyword>
<evidence type="ECO:0000313" key="3">
    <source>
        <dbReference type="EMBL" id="CAH3158711.1"/>
    </source>
</evidence>
<dbReference type="InterPro" id="IPR042616">
    <property type="entry name" value="PROSER1"/>
</dbReference>
<feature type="compositionally biased region" description="Pro residues" evidence="1">
    <location>
        <begin position="176"/>
        <end position="191"/>
    </location>
</feature>
<evidence type="ECO:0000259" key="2">
    <source>
        <dbReference type="Pfam" id="PF14771"/>
    </source>
</evidence>
<dbReference type="PANTHER" id="PTHR14880">
    <property type="entry name" value="PROLINE AND SERINE-RICH PROTEIN 1"/>
    <property type="match status" value="1"/>
</dbReference>